<dbReference type="PANTHER" id="PTHR31668:SF4">
    <property type="entry name" value="TRANSCRIPTIONAL ACTIVATOR PROTEIN DAL81"/>
    <property type="match status" value="1"/>
</dbReference>
<keyword evidence="4" id="KW-0804">Transcription</keyword>
<evidence type="ECO:0000256" key="2">
    <source>
        <dbReference type="ARBA" id="ARBA00023015"/>
    </source>
</evidence>
<feature type="domain" description="Zn(2)-C6 fungal-type" evidence="6">
    <location>
        <begin position="20"/>
        <end position="52"/>
    </location>
</feature>
<dbReference type="GO" id="GO:0006351">
    <property type="term" value="P:DNA-templated transcription"/>
    <property type="evidence" value="ECO:0007669"/>
    <property type="project" value="InterPro"/>
</dbReference>
<dbReference type="GO" id="GO:0003677">
    <property type="term" value="F:DNA binding"/>
    <property type="evidence" value="ECO:0007669"/>
    <property type="project" value="UniProtKB-KW"/>
</dbReference>
<dbReference type="CDD" id="cd12148">
    <property type="entry name" value="fungal_TF_MHR"/>
    <property type="match status" value="1"/>
</dbReference>
<dbReference type="PROSITE" id="PS50048">
    <property type="entry name" value="ZN2_CY6_FUNGAL_2"/>
    <property type="match status" value="1"/>
</dbReference>
<keyword evidence="8" id="KW-1185">Reference proteome</keyword>
<evidence type="ECO:0000259" key="6">
    <source>
        <dbReference type="PROSITE" id="PS50048"/>
    </source>
</evidence>
<organism evidence="7 8">
    <name type="scientific">Penicillium atrosanguineum</name>
    <dbReference type="NCBI Taxonomy" id="1132637"/>
    <lineage>
        <taxon>Eukaryota</taxon>
        <taxon>Fungi</taxon>
        <taxon>Dikarya</taxon>
        <taxon>Ascomycota</taxon>
        <taxon>Pezizomycotina</taxon>
        <taxon>Eurotiomycetes</taxon>
        <taxon>Eurotiomycetidae</taxon>
        <taxon>Eurotiales</taxon>
        <taxon>Aspergillaceae</taxon>
        <taxon>Penicillium</taxon>
    </lineage>
</organism>
<dbReference type="GO" id="GO:0008270">
    <property type="term" value="F:zinc ion binding"/>
    <property type="evidence" value="ECO:0007669"/>
    <property type="project" value="InterPro"/>
</dbReference>
<dbReference type="EMBL" id="JAPZBO010000003">
    <property type="protein sequence ID" value="KAJ5321190.1"/>
    <property type="molecule type" value="Genomic_DNA"/>
</dbReference>
<dbReference type="SMART" id="SM00066">
    <property type="entry name" value="GAL4"/>
    <property type="match status" value="1"/>
</dbReference>
<proteinExistence type="predicted"/>
<dbReference type="Gene3D" id="4.10.240.10">
    <property type="entry name" value="Zn(2)-C6 fungal-type DNA-binding domain"/>
    <property type="match status" value="1"/>
</dbReference>
<dbReference type="SMART" id="SM00906">
    <property type="entry name" value="Fungal_trans"/>
    <property type="match status" value="1"/>
</dbReference>
<accession>A0A9W9U7T8</accession>
<dbReference type="InterPro" id="IPR007219">
    <property type="entry name" value="XnlR_reg_dom"/>
</dbReference>
<evidence type="ECO:0000256" key="4">
    <source>
        <dbReference type="ARBA" id="ARBA00023163"/>
    </source>
</evidence>
<dbReference type="Proteomes" id="UP001147746">
    <property type="component" value="Unassembled WGS sequence"/>
</dbReference>
<dbReference type="GO" id="GO:0001080">
    <property type="term" value="P:nitrogen catabolite activation of transcription from RNA polymerase II promoter"/>
    <property type="evidence" value="ECO:0007669"/>
    <property type="project" value="TreeGrafter"/>
</dbReference>
<evidence type="ECO:0000256" key="1">
    <source>
        <dbReference type="ARBA" id="ARBA00022723"/>
    </source>
</evidence>
<reference evidence="7" key="1">
    <citation type="submission" date="2022-12" db="EMBL/GenBank/DDBJ databases">
        <authorList>
            <person name="Petersen C."/>
        </authorList>
    </citation>
    <scope>NUCLEOTIDE SEQUENCE</scope>
    <source>
        <strain evidence="7">IBT 21472</strain>
    </source>
</reference>
<evidence type="ECO:0000313" key="7">
    <source>
        <dbReference type="EMBL" id="KAJ5321190.1"/>
    </source>
</evidence>
<dbReference type="SUPFAM" id="SSF57701">
    <property type="entry name" value="Zn2/Cys6 DNA-binding domain"/>
    <property type="match status" value="1"/>
</dbReference>
<reference evidence="7" key="2">
    <citation type="journal article" date="2023" name="IMA Fungus">
        <title>Comparative genomic study of the Penicillium genus elucidates a diverse pangenome and 15 lateral gene transfer events.</title>
        <authorList>
            <person name="Petersen C."/>
            <person name="Sorensen T."/>
            <person name="Nielsen M.R."/>
            <person name="Sondergaard T.E."/>
            <person name="Sorensen J.L."/>
            <person name="Fitzpatrick D.A."/>
            <person name="Frisvad J.C."/>
            <person name="Nielsen K.L."/>
        </authorList>
    </citation>
    <scope>NUCLEOTIDE SEQUENCE</scope>
    <source>
        <strain evidence="7">IBT 21472</strain>
    </source>
</reference>
<dbReference type="GO" id="GO:0000981">
    <property type="term" value="F:DNA-binding transcription factor activity, RNA polymerase II-specific"/>
    <property type="evidence" value="ECO:0007669"/>
    <property type="project" value="InterPro"/>
</dbReference>
<dbReference type="AlphaFoldDB" id="A0A9W9U7T8"/>
<keyword evidence="2" id="KW-0805">Transcription regulation</keyword>
<dbReference type="InterPro" id="IPR001138">
    <property type="entry name" value="Zn2Cys6_DnaBD"/>
</dbReference>
<dbReference type="Pfam" id="PF04082">
    <property type="entry name" value="Fungal_trans"/>
    <property type="match status" value="1"/>
</dbReference>
<comment type="caution">
    <text evidence="7">The sequence shown here is derived from an EMBL/GenBank/DDBJ whole genome shotgun (WGS) entry which is preliminary data.</text>
</comment>
<evidence type="ECO:0000256" key="5">
    <source>
        <dbReference type="ARBA" id="ARBA00023242"/>
    </source>
</evidence>
<protein>
    <recommendedName>
        <fullName evidence="6">Zn(2)-C6 fungal-type domain-containing protein</fullName>
    </recommendedName>
</protein>
<dbReference type="InterPro" id="IPR050797">
    <property type="entry name" value="Carb_Metab_Trans_Reg"/>
</dbReference>
<sequence>MNNESHMQRARKYRSKKQRPCDLCRSRKIQCKLQGDKAECEHCEKLSRRCTFVLQPLKRTNRPATHQPSNGVYQSRVTAIEDSIYSDINDFHPNIDQVPSVDNAVFGENDITESWNSADVLYAPSDDLESNRTFGDIEIDSQGHSWPGSIRCATSMSSGALSVEPITWAQNYTLNKRKGYSHQIIGPSSESDPYFLQHYEYDCQGTYPMFQLDFRRMIDSEPEELREYTPNGLPSPSRFPVHFMMTNEEIWQDTVDAKEKMLSEGKSAQNDLKFLHSLVPIDLAKRLIKIYTQFVHPRLPILSREDLESMKETSLMSTRTGLISAIYAMATPFMFLDDELSLTKGYSDISVNTLWDIAYRSFHRNYSLAHISQLQLGLLLLQKPPDNFAVADSPESWALSCSCLAIAESLGINLDPGGWRLPRSEITLRRRLWWLMYTQHTWHALCFGRSVHLNEDNWDVKELTLDDLEIDFQDPAIEAGVTCYIPLFLAECQLSVIGADVLKEFYTLKASRRSSSLSELLTRAQSLRKRIEIWRQNHPLLSKPACELTTDEIDMVASLRISHITVEIMIFRALLRPLVHRFEHAAEKLRQPLPKIFGNCYVCALAGTELLGISQAFGLPVSFYPANVLRMKVENWQTLDINFATSQRSFYSRLRTLQIGRMQSATKTY</sequence>
<dbReference type="CDD" id="cd00067">
    <property type="entry name" value="GAL4"/>
    <property type="match status" value="1"/>
</dbReference>
<dbReference type="PANTHER" id="PTHR31668">
    <property type="entry name" value="GLUCOSE TRANSPORT TRANSCRIPTION REGULATOR RGT1-RELATED-RELATED"/>
    <property type="match status" value="1"/>
</dbReference>
<dbReference type="InterPro" id="IPR036864">
    <property type="entry name" value="Zn2-C6_fun-type_DNA-bd_sf"/>
</dbReference>
<evidence type="ECO:0000313" key="8">
    <source>
        <dbReference type="Proteomes" id="UP001147746"/>
    </source>
</evidence>
<dbReference type="PROSITE" id="PS00463">
    <property type="entry name" value="ZN2_CY6_FUNGAL_1"/>
    <property type="match status" value="1"/>
</dbReference>
<name>A0A9W9U7T8_9EURO</name>
<keyword evidence="5" id="KW-0539">Nucleus</keyword>
<evidence type="ECO:0000256" key="3">
    <source>
        <dbReference type="ARBA" id="ARBA00023125"/>
    </source>
</evidence>
<keyword evidence="3" id="KW-0238">DNA-binding</keyword>
<keyword evidence="1" id="KW-0479">Metal-binding</keyword>
<dbReference type="GO" id="GO:0005634">
    <property type="term" value="C:nucleus"/>
    <property type="evidence" value="ECO:0007669"/>
    <property type="project" value="TreeGrafter"/>
</dbReference>
<gene>
    <name evidence="7" type="ORF">N7476_004192</name>
</gene>